<evidence type="ECO:0000313" key="2">
    <source>
        <dbReference type="Proteomes" id="UP000317318"/>
    </source>
</evidence>
<dbReference type="Proteomes" id="UP000317318">
    <property type="component" value="Chromosome"/>
</dbReference>
<organism evidence="1 2">
    <name type="scientific">Stratiformator vulcanicus</name>
    <dbReference type="NCBI Taxonomy" id="2527980"/>
    <lineage>
        <taxon>Bacteria</taxon>
        <taxon>Pseudomonadati</taxon>
        <taxon>Planctomycetota</taxon>
        <taxon>Planctomycetia</taxon>
        <taxon>Planctomycetales</taxon>
        <taxon>Planctomycetaceae</taxon>
        <taxon>Stratiformator</taxon>
    </lineage>
</organism>
<sequence>MLPPVKESVDPMPILRWKTDRGDTLATLLVVSVALLPVLYHFGLLDPCSAWAVHASGRHRTHPTMHASVENAEDLDATIRSAFVTDWVSDKPLRRYGKIDIRRWSVAVLGVEPYASDRTGVGVLLVAARKLNSLGYAPILAPEGKSYCEEVGLELVHGWNCRIDEGYVPTHLRRGCFNSLPRLTAIDQWNLLQREQFLEPETSPRRPFFQL</sequence>
<gene>
    <name evidence="1" type="ORF">Pan189_40800</name>
</gene>
<proteinExistence type="predicted"/>
<protein>
    <submittedName>
        <fullName evidence="1">Uncharacterized protein</fullName>
    </submittedName>
</protein>
<name>A0A517R778_9PLAN</name>
<dbReference type="EMBL" id="CP036268">
    <property type="protein sequence ID" value="QDT39671.1"/>
    <property type="molecule type" value="Genomic_DNA"/>
</dbReference>
<keyword evidence="2" id="KW-1185">Reference proteome</keyword>
<dbReference type="AlphaFoldDB" id="A0A517R778"/>
<dbReference type="KEGG" id="svp:Pan189_40800"/>
<evidence type="ECO:0000313" key="1">
    <source>
        <dbReference type="EMBL" id="QDT39671.1"/>
    </source>
</evidence>
<accession>A0A517R778</accession>
<reference evidence="1 2" key="1">
    <citation type="submission" date="2019-02" db="EMBL/GenBank/DDBJ databases">
        <title>Deep-cultivation of Planctomycetes and their phenomic and genomic characterization uncovers novel biology.</title>
        <authorList>
            <person name="Wiegand S."/>
            <person name="Jogler M."/>
            <person name="Boedeker C."/>
            <person name="Pinto D."/>
            <person name="Vollmers J."/>
            <person name="Rivas-Marin E."/>
            <person name="Kohn T."/>
            <person name="Peeters S.H."/>
            <person name="Heuer A."/>
            <person name="Rast P."/>
            <person name="Oberbeckmann S."/>
            <person name="Bunk B."/>
            <person name="Jeske O."/>
            <person name="Meyerdierks A."/>
            <person name="Storesund J.E."/>
            <person name="Kallscheuer N."/>
            <person name="Luecker S."/>
            <person name="Lage O.M."/>
            <person name="Pohl T."/>
            <person name="Merkel B.J."/>
            <person name="Hornburger P."/>
            <person name="Mueller R.-W."/>
            <person name="Bruemmer F."/>
            <person name="Labrenz M."/>
            <person name="Spormann A.M."/>
            <person name="Op den Camp H."/>
            <person name="Overmann J."/>
            <person name="Amann R."/>
            <person name="Jetten M.S.M."/>
            <person name="Mascher T."/>
            <person name="Medema M.H."/>
            <person name="Devos D.P."/>
            <person name="Kaster A.-K."/>
            <person name="Ovreas L."/>
            <person name="Rohde M."/>
            <person name="Galperin M.Y."/>
            <person name="Jogler C."/>
        </authorList>
    </citation>
    <scope>NUCLEOTIDE SEQUENCE [LARGE SCALE GENOMIC DNA]</scope>
    <source>
        <strain evidence="1 2">Pan189</strain>
    </source>
</reference>